<evidence type="ECO:0000256" key="3">
    <source>
        <dbReference type="ARBA" id="ARBA00012926"/>
    </source>
</evidence>
<feature type="domain" description="Aconitase A/isopropylmalate dehydratase small subunit swivel" evidence="9">
    <location>
        <begin position="656"/>
        <end position="787"/>
    </location>
</feature>
<evidence type="ECO:0000256" key="4">
    <source>
        <dbReference type="ARBA" id="ARBA00022723"/>
    </source>
</evidence>
<dbReference type="InterPro" id="IPR006249">
    <property type="entry name" value="Aconitase/IRP2"/>
</dbReference>
<sequence length="863" mass="94070">MNSEFRKTLPGTQLDYFDARAAVEALKPGAYVTLPYTSRVLAENLVRRCDPATLNASLNQLIERRRDLDFPWFPARVVCHDILGQTALVDLAGLRDAIASQGGDPALVNPVVPVQLIVDHSLAVEADGNDPQALAKNRAIEDRRNEDRFHFIDWTKLAFKNVEVIPPGNGIMHQINLEKMSPVVQVLDGVAFPDTLVGTDSHTPHVDALGVIAIGVGGLEAENVMLGRASWMRLPDIIGVELTGRRQPGITATDVVLALTEYLRQQKVVGAYLEFYGAGASSLTLGDRATISNMAPEYGATAAMFSIDSQTIDYLRLSGREDEQVKLVELYARHTGLWSQSLSEVQYERVLSFDLSSVVRNMAGPSNPHARVATADLAAKGIARQWDEVPGQMPDGAVIIAAITSCTNTSNPRNVISAGLLARNANRLGLSRKPWVKSSLAPGSKTVALYLDAAGLTTELEQLGFGVVAFACTTCNGMSGALDTLIQQEIIDRDLYATAVLSGNRNFDGRIHPYAKQAFLASPPLVVAYAIAGTIRFDIENDVLGIADGKEIRLKDIWPSDEEIDAVVQASVKPEQFRQVYIPMFAIDEHTGPKVEPLYEWRPMSTYIRRPPYWEGALAGERTLKGMRALAVLPDNITTDHLSPSNAIMLDSAAGEYLAKMGLPEEDFNSYATHRGDHLTAQRATFANPQLINEMAVVDGKVQKGSLTRIEPEGQVMRMWEAIETYMARKQPLIIIAGADYGQGSSRDWAAKGVRLAGVEAIAAEGFERIHRTNLVGMGVLPLEFKPGTSRLTLGIDGSETFEVTGQRTPRATLTLVIRRSNGERLEVPVTCRLDTAEELSIYEAGGVLQRFAQDFLEATTGA</sequence>
<proteinExistence type="inferred from homology"/>
<dbReference type="InterPro" id="IPR001030">
    <property type="entry name" value="Acoase/IPM_deHydtase_lsu_aba"/>
</dbReference>
<dbReference type="Gene3D" id="3.30.499.10">
    <property type="entry name" value="Aconitase, domain 3"/>
    <property type="match status" value="2"/>
</dbReference>
<dbReference type="NCBIfam" id="TIGR02333">
    <property type="entry name" value="2met_isocit_dHY"/>
    <property type="match status" value="1"/>
</dbReference>
<dbReference type="InterPro" id="IPR000573">
    <property type="entry name" value="AconitaseA/IPMdHydase_ssu_swvl"/>
</dbReference>
<keyword evidence="5" id="KW-0408">Iron</keyword>
<dbReference type="EMBL" id="LT963402">
    <property type="protein sequence ID" value="SOS27627.1"/>
    <property type="molecule type" value="Genomic_DNA"/>
</dbReference>
<dbReference type="InterPro" id="IPR015931">
    <property type="entry name" value="Acnase/IPM_dHydase_lsu_aba_1/3"/>
</dbReference>
<dbReference type="PRINTS" id="PR00415">
    <property type="entry name" value="ACONITASE"/>
</dbReference>
<comment type="cofactor">
    <cofactor evidence="1">
        <name>[4Fe-4S] cluster</name>
        <dbReference type="ChEBI" id="CHEBI:49883"/>
    </cofactor>
</comment>
<dbReference type="Pfam" id="PF00694">
    <property type="entry name" value="Aconitase_C"/>
    <property type="match status" value="1"/>
</dbReference>
<dbReference type="InterPro" id="IPR015928">
    <property type="entry name" value="Aconitase/3IPM_dehydase_swvl"/>
</dbReference>
<evidence type="ECO:0000256" key="1">
    <source>
        <dbReference type="ARBA" id="ARBA00001966"/>
    </source>
</evidence>
<name>A0ABY1U8Q7_PSESX</name>
<dbReference type="SUPFAM" id="SSF53732">
    <property type="entry name" value="Aconitase iron-sulfur domain"/>
    <property type="match status" value="1"/>
</dbReference>
<protein>
    <recommendedName>
        <fullName evidence="3">aconitate hydratase</fullName>
        <ecNumber evidence="3">4.2.1.3</ecNumber>
    </recommendedName>
</protein>
<dbReference type="Pfam" id="PF00330">
    <property type="entry name" value="Aconitase"/>
    <property type="match status" value="1"/>
</dbReference>
<dbReference type="GO" id="GO:0003994">
    <property type="term" value="F:aconitate hydratase activity"/>
    <property type="evidence" value="ECO:0007669"/>
    <property type="project" value="UniProtKB-EC"/>
</dbReference>
<dbReference type="EC" id="4.2.1.3" evidence="3"/>
<comment type="catalytic activity">
    <reaction evidence="7">
        <text>citrate = D-threo-isocitrate</text>
        <dbReference type="Rhea" id="RHEA:10336"/>
        <dbReference type="ChEBI" id="CHEBI:15562"/>
        <dbReference type="ChEBI" id="CHEBI:16947"/>
        <dbReference type="EC" id="4.2.1.3"/>
    </reaction>
</comment>
<gene>
    <name evidence="10" type="primary">acnA2</name>
    <name evidence="10" type="ORF">CFBP3846_03214</name>
</gene>
<dbReference type="Proteomes" id="UP000239665">
    <property type="component" value="Chromosome 1"/>
</dbReference>
<accession>A0ABY1U8Q7</accession>
<evidence type="ECO:0000256" key="6">
    <source>
        <dbReference type="ARBA" id="ARBA00023014"/>
    </source>
</evidence>
<evidence type="ECO:0000259" key="8">
    <source>
        <dbReference type="Pfam" id="PF00330"/>
    </source>
</evidence>
<keyword evidence="4" id="KW-0479">Metal-binding</keyword>
<evidence type="ECO:0000313" key="10">
    <source>
        <dbReference type="EMBL" id="SOS27627.1"/>
    </source>
</evidence>
<organism evidence="10 11">
    <name type="scientific">Pseudomonas syringae pv. avii</name>
    <dbReference type="NCBI Taxonomy" id="663959"/>
    <lineage>
        <taxon>Bacteria</taxon>
        <taxon>Pseudomonadati</taxon>
        <taxon>Pseudomonadota</taxon>
        <taxon>Gammaproteobacteria</taxon>
        <taxon>Pseudomonadales</taxon>
        <taxon>Pseudomonadaceae</taxon>
        <taxon>Pseudomonas</taxon>
        <taxon>Pseudomonas syringae</taxon>
    </lineage>
</organism>
<evidence type="ECO:0000256" key="7">
    <source>
        <dbReference type="ARBA" id="ARBA00023501"/>
    </source>
</evidence>
<dbReference type="Gene3D" id="3.20.19.10">
    <property type="entry name" value="Aconitase, domain 4"/>
    <property type="match status" value="1"/>
</dbReference>
<keyword evidence="6" id="KW-0411">Iron-sulfur</keyword>
<feature type="domain" description="Aconitase/3-isopropylmalate dehydratase large subunit alpha/beta/alpha" evidence="8">
    <location>
        <begin position="66"/>
        <end position="533"/>
    </location>
</feature>
<dbReference type="PANTHER" id="PTHR11670">
    <property type="entry name" value="ACONITASE/IRON-RESPONSIVE ELEMENT FAMILY MEMBER"/>
    <property type="match status" value="1"/>
</dbReference>
<evidence type="ECO:0000313" key="11">
    <source>
        <dbReference type="Proteomes" id="UP000239665"/>
    </source>
</evidence>
<dbReference type="NCBIfam" id="NF006757">
    <property type="entry name" value="PRK09277.1"/>
    <property type="match status" value="1"/>
</dbReference>
<evidence type="ECO:0000256" key="2">
    <source>
        <dbReference type="ARBA" id="ARBA00007185"/>
    </source>
</evidence>
<dbReference type="InterPro" id="IPR012708">
    <property type="entry name" value="2Me_IsoCit_deHydtase_FeS-dep"/>
</dbReference>
<dbReference type="InterPro" id="IPR036008">
    <property type="entry name" value="Aconitase_4Fe-4S_dom"/>
</dbReference>
<keyword evidence="11" id="KW-1185">Reference proteome</keyword>
<comment type="similarity">
    <text evidence="2">Belongs to the aconitase/IPM isomerase family.</text>
</comment>
<evidence type="ECO:0000259" key="9">
    <source>
        <dbReference type="Pfam" id="PF00694"/>
    </source>
</evidence>
<dbReference type="NCBIfam" id="NF009520">
    <property type="entry name" value="PRK12881.1"/>
    <property type="match status" value="1"/>
</dbReference>
<dbReference type="Gene3D" id="6.10.190.10">
    <property type="match status" value="1"/>
</dbReference>
<keyword evidence="10" id="KW-0456">Lyase</keyword>
<dbReference type="RefSeq" id="WP_060412194.1">
    <property type="nucleotide sequence ID" value="NZ_LIIJ01000036.1"/>
</dbReference>
<dbReference type="SUPFAM" id="SSF52016">
    <property type="entry name" value="LeuD/IlvD-like"/>
    <property type="match status" value="1"/>
</dbReference>
<evidence type="ECO:0000256" key="5">
    <source>
        <dbReference type="ARBA" id="ARBA00023004"/>
    </source>
</evidence>
<reference evidence="10 11" key="1">
    <citation type="submission" date="2017-11" db="EMBL/GenBank/DDBJ databases">
        <authorList>
            <person name="Blom J."/>
        </authorList>
    </citation>
    <scope>NUCLEOTIDE SEQUENCE [LARGE SCALE GENOMIC DNA]</scope>
    <source>
        <strain evidence="10 11">CFBP3846</strain>
    </source>
</reference>